<protein>
    <recommendedName>
        <fullName evidence="6">MmgE/PrpD family protein</fullName>
    </recommendedName>
</protein>
<dbReference type="InterPro" id="IPR036148">
    <property type="entry name" value="MmgE/PrpD_sf"/>
</dbReference>
<dbReference type="AlphaFoldDB" id="A0A0B1ZHY7"/>
<feature type="domain" description="MmgE/PrpD N-terminal" evidence="2">
    <location>
        <begin position="17"/>
        <end position="249"/>
    </location>
</feature>
<evidence type="ECO:0000259" key="2">
    <source>
        <dbReference type="Pfam" id="PF03972"/>
    </source>
</evidence>
<dbReference type="InterPro" id="IPR005656">
    <property type="entry name" value="MmgE_PrpD"/>
</dbReference>
<dbReference type="PANTHER" id="PTHR16943">
    <property type="entry name" value="2-METHYLCITRATE DEHYDRATASE-RELATED"/>
    <property type="match status" value="1"/>
</dbReference>
<dbReference type="InterPro" id="IPR045337">
    <property type="entry name" value="MmgE_PrpD_C"/>
</dbReference>
<dbReference type="InterPro" id="IPR042183">
    <property type="entry name" value="MmgE/PrpD_sf_1"/>
</dbReference>
<evidence type="ECO:0008006" key="6">
    <source>
        <dbReference type="Google" id="ProtNLM"/>
    </source>
</evidence>
<keyword evidence="5" id="KW-1185">Reference proteome</keyword>
<evidence type="ECO:0000313" key="4">
    <source>
        <dbReference type="EMBL" id="KHK88967.1"/>
    </source>
</evidence>
<dbReference type="RefSeq" id="WP_039290407.1">
    <property type="nucleotide sequence ID" value="NZ_JTDI01000011.1"/>
</dbReference>
<dbReference type="Proteomes" id="UP000031057">
    <property type="component" value="Unassembled WGS sequence"/>
</dbReference>
<proteinExistence type="inferred from homology"/>
<evidence type="ECO:0000256" key="1">
    <source>
        <dbReference type="ARBA" id="ARBA00006174"/>
    </source>
</evidence>
<organism evidence="4 5">
    <name type="scientific">Novosphingobium malaysiense</name>
    <dbReference type="NCBI Taxonomy" id="1348853"/>
    <lineage>
        <taxon>Bacteria</taxon>
        <taxon>Pseudomonadati</taxon>
        <taxon>Pseudomonadota</taxon>
        <taxon>Alphaproteobacteria</taxon>
        <taxon>Sphingomonadales</taxon>
        <taxon>Sphingomonadaceae</taxon>
        <taxon>Novosphingobium</taxon>
    </lineage>
</organism>
<dbReference type="Gene3D" id="1.10.4100.10">
    <property type="entry name" value="2-methylcitrate dehydratase PrpD"/>
    <property type="match status" value="1"/>
</dbReference>
<dbReference type="InterPro" id="IPR045336">
    <property type="entry name" value="MmgE_PrpD_N"/>
</dbReference>
<dbReference type="Pfam" id="PF19305">
    <property type="entry name" value="MmgE_PrpD_C"/>
    <property type="match status" value="1"/>
</dbReference>
<name>A0A0B1ZHY7_9SPHN</name>
<sequence>MEEALDRVSELGCSAKLVDDVRNITAASASDRVLQRARHAVLDWIGVTISGARQPSALIAQDVMLAEGGPGAAQVIGAPHRMTARQAALCGGIASHSQDFDDMGMRIHPSVVTLPTVFALGDELDLDGMRVLESLLHGFETLRIIAESVTDASYPRGWHCTGTFGVFGAAMAASSLLGLDADRSLQALGIAGTQASGLRSSFGTMGKHLNAGNAAAVGVLSARLCEAGFTGPRDVIESPLGFASAVNPSPDAFDPTRPSVASGERQGVEEIIFKLHAACGGTHSSIDGIRSIRAKRPFSLDEVEVVELVVPELTPGVCGIEDPKTGLEGMFSIKYCAALALADRDTGTDSFTDELVMDPLLVAARGLVQVKPEARLFHMSHPSEVTLRLKNGEVHTARIDIFTPRPDSDLERQWEDLVEKFHALVMPVLGVARSNQLVETIARFETLGSIRELTALTVPAN</sequence>
<accession>A0A0B1ZHY7</accession>
<dbReference type="Gene3D" id="3.30.1330.120">
    <property type="entry name" value="2-methylcitrate dehydratase PrpD"/>
    <property type="match status" value="1"/>
</dbReference>
<evidence type="ECO:0000259" key="3">
    <source>
        <dbReference type="Pfam" id="PF19305"/>
    </source>
</evidence>
<dbReference type="PANTHER" id="PTHR16943:SF8">
    <property type="entry name" value="2-METHYLCITRATE DEHYDRATASE"/>
    <property type="match status" value="1"/>
</dbReference>
<comment type="caution">
    <text evidence="4">The sequence shown here is derived from an EMBL/GenBank/DDBJ whole genome shotgun (WGS) entry which is preliminary data.</text>
</comment>
<dbReference type="EMBL" id="JTDI01000011">
    <property type="protein sequence ID" value="KHK88967.1"/>
    <property type="molecule type" value="Genomic_DNA"/>
</dbReference>
<evidence type="ECO:0000313" key="5">
    <source>
        <dbReference type="Proteomes" id="UP000031057"/>
    </source>
</evidence>
<gene>
    <name evidence="4" type="ORF">LK12_23025</name>
</gene>
<dbReference type="InterPro" id="IPR042188">
    <property type="entry name" value="MmgE/PrpD_sf_2"/>
</dbReference>
<reference evidence="4 5" key="1">
    <citation type="submission" date="2014-10" db="EMBL/GenBank/DDBJ databases">
        <title>Genome sequence of Novosphingobium malaysiense MUSC 273(T).</title>
        <authorList>
            <person name="Lee L.-H."/>
        </authorList>
    </citation>
    <scope>NUCLEOTIDE SEQUENCE [LARGE SCALE GENOMIC DNA]</scope>
    <source>
        <strain evidence="4 5">MUSC 273</strain>
    </source>
</reference>
<dbReference type="OrthoDB" id="5415580at2"/>
<dbReference type="GO" id="GO:0016829">
    <property type="term" value="F:lyase activity"/>
    <property type="evidence" value="ECO:0007669"/>
    <property type="project" value="InterPro"/>
</dbReference>
<dbReference type="SUPFAM" id="SSF103378">
    <property type="entry name" value="2-methylcitrate dehydratase PrpD"/>
    <property type="match status" value="1"/>
</dbReference>
<feature type="domain" description="MmgE/PrpD C-terminal" evidence="3">
    <location>
        <begin position="276"/>
        <end position="437"/>
    </location>
</feature>
<dbReference type="Pfam" id="PF03972">
    <property type="entry name" value="MmgE_PrpD_N"/>
    <property type="match status" value="1"/>
</dbReference>
<comment type="similarity">
    <text evidence="1">Belongs to the PrpD family.</text>
</comment>
<dbReference type="STRING" id="1348853.LK12_23025"/>